<protein>
    <submittedName>
        <fullName evidence="2">Porin</fullName>
    </submittedName>
</protein>
<organism evidence="2 3">
    <name type="scientific">Fulvimonas yonginensis</name>
    <dbReference type="NCBI Taxonomy" id="1495200"/>
    <lineage>
        <taxon>Bacteria</taxon>
        <taxon>Pseudomonadati</taxon>
        <taxon>Pseudomonadota</taxon>
        <taxon>Gammaproteobacteria</taxon>
        <taxon>Lysobacterales</taxon>
        <taxon>Rhodanobacteraceae</taxon>
        <taxon>Fulvimonas</taxon>
    </lineage>
</organism>
<proteinExistence type="predicted"/>
<keyword evidence="1" id="KW-0732">Signal</keyword>
<gene>
    <name evidence="2" type="ORF">WAT24_07355</name>
</gene>
<dbReference type="Gene3D" id="2.40.160.10">
    <property type="entry name" value="Porin"/>
    <property type="match status" value="1"/>
</dbReference>
<name>A0ABU8JAM3_9GAMM</name>
<reference evidence="2 3" key="1">
    <citation type="journal article" date="2014" name="Int. J. Syst. Evol. Microbiol.">
        <title>Fulvimonas yonginensis sp. nov., isolated from greenhouse soil, and emended description of the genus Fulvimonas.</title>
        <authorList>
            <person name="Ahn J.H."/>
            <person name="Kim S.J."/>
            <person name="Weon H.Y."/>
            <person name="Hong S.B."/>
            <person name="Seok S.J."/>
            <person name="Kwon S.W."/>
        </authorList>
    </citation>
    <scope>NUCLEOTIDE SEQUENCE [LARGE SCALE GENOMIC DNA]</scope>
    <source>
        <strain evidence="2 3">KACC 16952</strain>
    </source>
</reference>
<dbReference type="EMBL" id="JBBBNY010000003">
    <property type="protein sequence ID" value="MEI7036568.1"/>
    <property type="molecule type" value="Genomic_DNA"/>
</dbReference>
<accession>A0ABU8JAM3</accession>
<dbReference type="Proteomes" id="UP001381174">
    <property type="component" value="Unassembled WGS sequence"/>
</dbReference>
<dbReference type="RefSeq" id="WP_336807180.1">
    <property type="nucleotide sequence ID" value="NZ_JBBBNY010000003.1"/>
</dbReference>
<dbReference type="InterPro" id="IPR010870">
    <property type="entry name" value="Porin_O/P"/>
</dbReference>
<sequence length="395" mass="43946">MNKLPIAAGLMLPLALPLHAADAANGPYRFADDWPTHYVFADGTDLGLSLKYQYDVDRFPGDGDRFEDAQTNRRKEFGFYLKKKDVYDLVAGYDFQARAWVDTYLQLHGRGLLGRDVGTLRLGFSKTPVGLEGNTSTGATTFLEAALPTQAVYANRRIGVDWTLARPHYLTQVGYYRGGDLNGDNDGRMVALRAAWVPIDTEDRVLHLGLAASREWPEGSTDGRGVHTPPGVRLRARPEAAFAPRLVDSGTLAFADSIDRRGVEALWIDGPWSVQGEWLAATVERSGEPDYRIHGYYAFASWMLTGESRPYAAGNVKDPKPSHPFGAVELALRYSQLDLDDAPVLGGREHDWTAGINWYVNRYLKLQANYVRARSSRPGEQVRANVLELRAQVQF</sequence>
<evidence type="ECO:0000256" key="1">
    <source>
        <dbReference type="SAM" id="SignalP"/>
    </source>
</evidence>
<evidence type="ECO:0000313" key="3">
    <source>
        <dbReference type="Proteomes" id="UP001381174"/>
    </source>
</evidence>
<feature type="signal peptide" evidence="1">
    <location>
        <begin position="1"/>
        <end position="20"/>
    </location>
</feature>
<dbReference type="InterPro" id="IPR023614">
    <property type="entry name" value="Porin_dom_sf"/>
</dbReference>
<evidence type="ECO:0000313" key="2">
    <source>
        <dbReference type="EMBL" id="MEI7036568.1"/>
    </source>
</evidence>
<feature type="chain" id="PRO_5047377765" evidence="1">
    <location>
        <begin position="21"/>
        <end position="395"/>
    </location>
</feature>
<dbReference type="SUPFAM" id="SSF56935">
    <property type="entry name" value="Porins"/>
    <property type="match status" value="1"/>
</dbReference>
<keyword evidence="3" id="KW-1185">Reference proteome</keyword>
<comment type="caution">
    <text evidence="2">The sequence shown here is derived from an EMBL/GenBank/DDBJ whole genome shotgun (WGS) entry which is preliminary data.</text>
</comment>
<dbReference type="Pfam" id="PF07396">
    <property type="entry name" value="Porin_O_P"/>
    <property type="match status" value="1"/>
</dbReference>